<organism evidence="1 2">
    <name type="scientific">Streptomyces brasiliensis</name>
    <dbReference type="NCBI Taxonomy" id="1954"/>
    <lineage>
        <taxon>Bacteria</taxon>
        <taxon>Bacillati</taxon>
        <taxon>Actinomycetota</taxon>
        <taxon>Actinomycetes</taxon>
        <taxon>Kitasatosporales</taxon>
        <taxon>Streptomycetaceae</taxon>
        <taxon>Streptomyces</taxon>
    </lineage>
</organism>
<comment type="caution">
    <text evidence="1">The sequence shown here is derived from an EMBL/GenBank/DDBJ whole genome shotgun (WGS) entry which is preliminary data.</text>
</comment>
<accession>A0A917P8F9</accession>
<dbReference type="EMBL" id="BMQA01000093">
    <property type="protein sequence ID" value="GGJ66692.1"/>
    <property type="molecule type" value="Genomic_DNA"/>
</dbReference>
<reference evidence="1" key="1">
    <citation type="journal article" date="2014" name="Int. J. Syst. Evol. Microbiol.">
        <title>Complete genome sequence of Corynebacterium casei LMG S-19264T (=DSM 44701T), isolated from a smear-ripened cheese.</title>
        <authorList>
            <consortium name="US DOE Joint Genome Institute (JGI-PGF)"/>
            <person name="Walter F."/>
            <person name="Albersmeier A."/>
            <person name="Kalinowski J."/>
            <person name="Ruckert C."/>
        </authorList>
    </citation>
    <scope>NUCLEOTIDE SEQUENCE</scope>
    <source>
        <strain evidence="1">JCM 3086</strain>
    </source>
</reference>
<reference evidence="1" key="2">
    <citation type="submission" date="2020-09" db="EMBL/GenBank/DDBJ databases">
        <authorList>
            <person name="Sun Q."/>
            <person name="Ohkuma M."/>
        </authorList>
    </citation>
    <scope>NUCLEOTIDE SEQUENCE</scope>
    <source>
        <strain evidence="1">JCM 3086</strain>
    </source>
</reference>
<evidence type="ECO:0000313" key="1">
    <source>
        <dbReference type="EMBL" id="GGJ66692.1"/>
    </source>
</evidence>
<proteinExistence type="predicted"/>
<name>A0A917P8F9_9ACTN</name>
<keyword evidence="2" id="KW-1185">Reference proteome</keyword>
<dbReference type="AlphaFoldDB" id="A0A917P8F9"/>
<protein>
    <submittedName>
        <fullName evidence="1">Uncharacterized protein</fullName>
    </submittedName>
</protein>
<sequence length="235" mass="24888">MTSDGWAERSGVGLVPRGRGSGLIRGCAAFLSDVPSRGPPPRRSLIGDGTDSLDRVIDEGTRWRRFAALLPPADAGEILDCWDIGEQEAGLDQLVAGLLKHQVPISETVRAEIAVAAEVWGMRTALAPGLGRCLSGGQEDVGLRLIEHADTVPLPGSSVGDGTAPADLLVVPWIACTRCGQVLARAHGQEPWGDLSCLARHYVLFFPGRNTSTGLFAPDSAWDALAQLRMFCAQA</sequence>
<evidence type="ECO:0000313" key="2">
    <source>
        <dbReference type="Proteomes" id="UP000657574"/>
    </source>
</evidence>
<dbReference type="Proteomes" id="UP000657574">
    <property type="component" value="Unassembled WGS sequence"/>
</dbReference>
<gene>
    <name evidence="1" type="ORF">GCM10010121_091670</name>
</gene>